<name>A0A1I2A0I0_9RHOB</name>
<gene>
    <name evidence="1" type="ORF">SAMN04515678_10941</name>
</gene>
<accession>A0A1I2A0I0</accession>
<dbReference type="PIRSF" id="PIRSF033328">
    <property type="entry name" value="Phest_Mll4975"/>
    <property type="match status" value="1"/>
</dbReference>
<protein>
    <submittedName>
        <fullName evidence="1">Putative phosphonate metabolism protein</fullName>
    </submittedName>
</protein>
<dbReference type="Pfam" id="PF06299">
    <property type="entry name" value="DUF1045"/>
    <property type="match status" value="1"/>
</dbReference>
<keyword evidence="2" id="KW-1185">Reference proteome</keyword>
<sequence>MTDYKRYALYHAPETGAFADTLSRWLGWDSAAAAPRDHPDVPGLPRPVAEITARPRKYGVHATLKPPFRLAEGSTPEALAAEVEALAAERAPVRLPGLRLARIGPFLALVPDGETAALDALAGACVRDLDRHRALLTDEELARRRAGRLSDRQEALLAEFGYPYVMEEFRFHITLTGPLPPEELAATEAALGAWFAPLLPAPYRIASLCLFGEAPDGMFHLVHRYALTG</sequence>
<proteinExistence type="predicted"/>
<evidence type="ECO:0000313" key="2">
    <source>
        <dbReference type="Proteomes" id="UP000325289"/>
    </source>
</evidence>
<dbReference type="RefSeq" id="WP_149756623.1">
    <property type="nucleotide sequence ID" value="NZ_FOMS01000009.1"/>
</dbReference>
<dbReference type="OrthoDB" id="4954742at2"/>
<dbReference type="NCBIfam" id="TIGR03223">
    <property type="entry name" value="Phn_opern_protn"/>
    <property type="match status" value="1"/>
</dbReference>
<reference evidence="1 2" key="1">
    <citation type="submission" date="2016-10" db="EMBL/GenBank/DDBJ databases">
        <authorList>
            <person name="Varghese N."/>
            <person name="Submissions S."/>
        </authorList>
    </citation>
    <scope>NUCLEOTIDE SEQUENCE [LARGE SCALE GENOMIC DNA]</scope>
    <source>
        <strain evidence="2">YIM D21,KCTC 23444,ACCC 10710</strain>
    </source>
</reference>
<dbReference type="Proteomes" id="UP000325289">
    <property type="component" value="Unassembled WGS sequence"/>
</dbReference>
<dbReference type="InterPro" id="IPR009389">
    <property type="entry name" value="DUF1045"/>
</dbReference>
<dbReference type="AlphaFoldDB" id="A0A1I2A0I0"/>
<organism evidence="1 2">
    <name type="scientific">Roseivivax sediminis</name>
    <dbReference type="NCBI Taxonomy" id="936889"/>
    <lineage>
        <taxon>Bacteria</taxon>
        <taxon>Pseudomonadati</taxon>
        <taxon>Pseudomonadota</taxon>
        <taxon>Alphaproteobacteria</taxon>
        <taxon>Rhodobacterales</taxon>
        <taxon>Roseobacteraceae</taxon>
        <taxon>Roseivivax</taxon>
    </lineage>
</organism>
<evidence type="ECO:0000313" key="1">
    <source>
        <dbReference type="EMBL" id="SFE37465.1"/>
    </source>
</evidence>
<dbReference type="Gene3D" id="3.90.1140.10">
    <property type="entry name" value="Cyclic phosphodiesterase"/>
    <property type="match status" value="1"/>
</dbReference>
<dbReference type="EMBL" id="FOMS01000009">
    <property type="protein sequence ID" value="SFE37465.1"/>
    <property type="molecule type" value="Genomic_DNA"/>
</dbReference>